<gene>
    <name evidence="2" type="ORF">RJ641_009148</name>
</gene>
<accession>A0AAN8VCF6</accession>
<organism evidence="2 3">
    <name type="scientific">Dillenia turbinata</name>
    <dbReference type="NCBI Taxonomy" id="194707"/>
    <lineage>
        <taxon>Eukaryota</taxon>
        <taxon>Viridiplantae</taxon>
        <taxon>Streptophyta</taxon>
        <taxon>Embryophyta</taxon>
        <taxon>Tracheophyta</taxon>
        <taxon>Spermatophyta</taxon>
        <taxon>Magnoliopsida</taxon>
        <taxon>eudicotyledons</taxon>
        <taxon>Gunneridae</taxon>
        <taxon>Pentapetalae</taxon>
        <taxon>Dilleniales</taxon>
        <taxon>Dilleniaceae</taxon>
        <taxon>Dillenia</taxon>
    </lineage>
</organism>
<evidence type="ECO:0000313" key="2">
    <source>
        <dbReference type="EMBL" id="KAK6924822.1"/>
    </source>
</evidence>
<evidence type="ECO:0000313" key="3">
    <source>
        <dbReference type="Proteomes" id="UP001370490"/>
    </source>
</evidence>
<feature type="region of interest" description="Disordered" evidence="1">
    <location>
        <begin position="77"/>
        <end position="99"/>
    </location>
</feature>
<sequence>MYQCERELLSIKGSRGTIPSKTQIWTKGMKLRNFATTVHMVGRIDSCMLSKHSLCLSIGASHALGPKRKNLKVLAFKGSPQNNEARSRGSGSKIPNKPVEISYAPQMSEELREESPKLQHAPLSCASGGDEAIGRSQAIHNLFKKWLTMLRTPSPEQVADEVWGEGSIPRELSSAEDGDPAQEKVEILKTVWYHFWRLDATIKLPLLLFVPWYLAVNVIYGTEVSKELTPLWIFGPLVVSLYIKMLRGICALYVFSFIQTVNIVKNLPTYYLAAYSYIAQGKLKEDIHARFWQPLVDIKNTDYKQLSRQKLKDLEEWLMEKYLDFVESIWPHYCRTISS</sequence>
<evidence type="ECO:0000256" key="1">
    <source>
        <dbReference type="SAM" id="MobiDB-lite"/>
    </source>
</evidence>
<evidence type="ECO:0008006" key="4">
    <source>
        <dbReference type="Google" id="ProtNLM"/>
    </source>
</evidence>
<dbReference type="PANTHER" id="PTHR48223">
    <property type="entry name" value="DEFECTIVE 2759, PUTATIVE ISOFORM 1-RELATED"/>
    <property type="match status" value="1"/>
</dbReference>
<protein>
    <recommendedName>
        <fullName evidence="4">Embryo defective 2759</fullName>
    </recommendedName>
</protein>
<name>A0AAN8VCF6_9MAGN</name>
<reference evidence="2 3" key="1">
    <citation type="submission" date="2023-12" db="EMBL/GenBank/DDBJ databases">
        <title>A high-quality genome assembly for Dillenia turbinata (Dilleniales).</title>
        <authorList>
            <person name="Chanderbali A."/>
        </authorList>
    </citation>
    <scope>NUCLEOTIDE SEQUENCE [LARGE SCALE GENOMIC DNA]</scope>
    <source>
        <strain evidence="2">LSX21</strain>
        <tissue evidence="2">Leaf</tissue>
    </source>
</reference>
<dbReference type="AlphaFoldDB" id="A0AAN8VCF6"/>
<dbReference type="EMBL" id="JBAMMX010000016">
    <property type="protein sequence ID" value="KAK6924822.1"/>
    <property type="molecule type" value="Genomic_DNA"/>
</dbReference>
<dbReference type="Proteomes" id="UP001370490">
    <property type="component" value="Unassembled WGS sequence"/>
</dbReference>
<dbReference type="PANTHER" id="PTHR48223:SF1">
    <property type="entry name" value="ABC TRANSMEMBRANE TYPE-1 DOMAIN-CONTAINING PROTEIN"/>
    <property type="match status" value="1"/>
</dbReference>
<comment type="caution">
    <text evidence="2">The sequence shown here is derived from an EMBL/GenBank/DDBJ whole genome shotgun (WGS) entry which is preliminary data.</text>
</comment>
<keyword evidence="3" id="KW-1185">Reference proteome</keyword>
<proteinExistence type="predicted"/>